<feature type="region of interest" description="Disordered" evidence="1">
    <location>
        <begin position="1"/>
        <end position="53"/>
    </location>
</feature>
<protein>
    <submittedName>
        <fullName evidence="2">Uncharacterized protein</fullName>
    </submittedName>
</protein>
<reference evidence="2" key="1">
    <citation type="submission" date="2023-11" db="EMBL/GenBank/DDBJ databases">
        <title>Genome assemblies of two species of porcelain crab, Petrolisthes cinctipes and Petrolisthes manimaculis (Anomura: Porcellanidae).</title>
        <authorList>
            <person name="Angst P."/>
        </authorList>
    </citation>
    <scope>NUCLEOTIDE SEQUENCE</scope>
    <source>
        <strain evidence="2">PB745_02</strain>
        <tissue evidence="2">Gill</tissue>
    </source>
</reference>
<name>A0AAE1NBK5_9EUCA</name>
<dbReference type="Proteomes" id="UP001292094">
    <property type="component" value="Unassembled WGS sequence"/>
</dbReference>
<sequence length="95" mass="10305">MSDTNNNSTTTSLYHDKVRPASMKGDVFLSLEPPPPPPPPRPNQPPQTSGALVTAVNSGNGSELRRLLIVTSVKCWFSGVSHPSGYLLQARCRFQ</sequence>
<evidence type="ECO:0000313" key="3">
    <source>
        <dbReference type="Proteomes" id="UP001292094"/>
    </source>
</evidence>
<proteinExistence type="predicted"/>
<feature type="compositionally biased region" description="Low complexity" evidence="1">
    <location>
        <begin position="1"/>
        <end position="12"/>
    </location>
</feature>
<gene>
    <name evidence="2" type="ORF">Pmani_040088</name>
</gene>
<accession>A0AAE1NBK5</accession>
<feature type="compositionally biased region" description="Pro residues" evidence="1">
    <location>
        <begin position="32"/>
        <end position="45"/>
    </location>
</feature>
<organism evidence="2 3">
    <name type="scientific">Petrolisthes manimaculis</name>
    <dbReference type="NCBI Taxonomy" id="1843537"/>
    <lineage>
        <taxon>Eukaryota</taxon>
        <taxon>Metazoa</taxon>
        <taxon>Ecdysozoa</taxon>
        <taxon>Arthropoda</taxon>
        <taxon>Crustacea</taxon>
        <taxon>Multicrustacea</taxon>
        <taxon>Malacostraca</taxon>
        <taxon>Eumalacostraca</taxon>
        <taxon>Eucarida</taxon>
        <taxon>Decapoda</taxon>
        <taxon>Pleocyemata</taxon>
        <taxon>Anomura</taxon>
        <taxon>Galatheoidea</taxon>
        <taxon>Porcellanidae</taxon>
        <taxon>Petrolisthes</taxon>
    </lineage>
</organism>
<evidence type="ECO:0000256" key="1">
    <source>
        <dbReference type="SAM" id="MobiDB-lite"/>
    </source>
</evidence>
<comment type="caution">
    <text evidence="2">The sequence shown here is derived from an EMBL/GenBank/DDBJ whole genome shotgun (WGS) entry which is preliminary data.</text>
</comment>
<dbReference type="EMBL" id="JAWZYT010007300">
    <property type="protein sequence ID" value="KAK4286823.1"/>
    <property type="molecule type" value="Genomic_DNA"/>
</dbReference>
<keyword evidence="3" id="KW-1185">Reference proteome</keyword>
<evidence type="ECO:0000313" key="2">
    <source>
        <dbReference type="EMBL" id="KAK4286823.1"/>
    </source>
</evidence>
<dbReference type="AlphaFoldDB" id="A0AAE1NBK5"/>